<protein>
    <recommendedName>
        <fullName evidence="5">DUF4200 domain-containing protein</fullName>
    </recommendedName>
</protein>
<feature type="coiled-coil region" evidence="1">
    <location>
        <begin position="56"/>
        <end position="131"/>
    </location>
</feature>
<keyword evidence="4" id="KW-1185">Reference proteome</keyword>
<name>A0ABR2KLU3_9EUKA</name>
<sequence>MNSVEHLRPLPSAINISPIPPNKHLESLNLEPKYNHVRDLHRDQIYEDQMTLVDQKYRLVTEINEIRKENEALKKELAEKDKEFTIQAQAIINLAKTNKKEEENALQLKRVMEAQKKLDDLLVLHNELTSQYNFLYAFFSNAKEVELRSYTGLQSNQAFNETEELESIQVVLQKAVNRLEGPVAANRQVYEDRSEKIAKLKQYLKIISSEEENITTEVVNQEPQILPEELMVVRDDLKHKLEILQHRKYNRMKEMQQMRRRTAIQRVTAEELMVAEEKAKREANERARFRDRMQRKHQLEIEEEIRRQRAQKEEEEKIEQAVAQEEEDDFDEKWRMLTHVKEAQDQHAQDPPPS</sequence>
<dbReference type="EMBL" id="JAPFFF010000004">
    <property type="protein sequence ID" value="KAK8892090.1"/>
    <property type="molecule type" value="Genomic_DNA"/>
</dbReference>
<evidence type="ECO:0000256" key="2">
    <source>
        <dbReference type="SAM" id="MobiDB-lite"/>
    </source>
</evidence>
<dbReference type="Proteomes" id="UP001470230">
    <property type="component" value="Unassembled WGS sequence"/>
</dbReference>
<organism evidence="3 4">
    <name type="scientific">Tritrichomonas musculus</name>
    <dbReference type="NCBI Taxonomy" id="1915356"/>
    <lineage>
        <taxon>Eukaryota</taxon>
        <taxon>Metamonada</taxon>
        <taxon>Parabasalia</taxon>
        <taxon>Tritrichomonadida</taxon>
        <taxon>Tritrichomonadidae</taxon>
        <taxon>Tritrichomonas</taxon>
    </lineage>
</organism>
<reference evidence="3 4" key="1">
    <citation type="submission" date="2024-04" db="EMBL/GenBank/DDBJ databases">
        <title>Tritrichomonas musculus Genome.</title>
        <authorList>
            <person name="Alves-Ferreira E."/>
            <person name="Grigg M."/>
            <person name="Lorenzi H."/>
            <person name="Galac M."/>
        </authorList>
    </citation>
    <scope>NUCLEOTIDE SEQUENCE [LARGE SCALE GENOMIC DNA]</scope>
    <source>
        <strain evidence="3 4">EAF2021</strain>
    </source>
</reference>
<evidence type="ECO:0000313" key="4">
    <source>
        <dbReference type="Proteomes" id="UP001470230"/>
    </source>
</evidence>
<gene>
    <name evidence="3" type="ORF">M9Y10_029312</name>
</gene>
<evidence type="ECO:0000313" key="3">
    <source>
        <dbReference type="EMBL" id="KAK8892090.1"/>
    </source>
</evidence>
<accession>A0ABR2KLU3</accession>
<feature type="compositionally biased region" description="Basic and acidic residues" evidence="2">
    <location>
        <begin position="306"/>
        <end position="319"/>
    </location>
</feature>
<comment type="caution">
    <text evidence="3">The sequence shown here is derived from an EMBL/GenBank/DDBJ whole genome shotgun (WGS) entry which is preliminary data.</text>
</comment>
<feature type="region of interest" description="Disordered" evidence="2">
    <location>
        <begin position="306"/>
        <end position="330"/>
    </location>
</feature>
<evidence type="ECO:0000256" key="1">
    <source>
        <dbReference type="SAM" id="Coils"/>
    </source>
</evidence>
<proteinExistence type="predicted"/>
<keyword evidence="1" id="KW-0175">Coiled coil</keyword>
<evidence type="ECO:0008006" key="5">
    <source>
        <dbReference type="Google" id="ProtNLM"/>
    </source>
</evidence>